<comment type="caution">
    <text evidence="1">The sequence shown here is derived from an EMBL/GenBank/DDBJ whole genome shotgun (WGS) entry which is preliminary data.</text>
</comment>
<organism evidence="1 2">
    <name type="scientific">Batillaria attramentaria</name>
    <dbReference type="NCBI Taxonomy" id="370345"/>
    <lineage>
        <taxon>Eukaryota</taxon>
        <taxon>Metazoa</taxon>
        <taxon>Spiralia</taxon>
        <taxon>Lophotrochozoa</taxon>
        <taxon>Mollusca</taxon>
        <taxon>Gastropoda</taxon>
        <taxon>Caenogastropoda</taxon>
        <taxon>Sorbeoconcha</taxon>
        <taxon>Cerithioidea</taxon>
        <taxon>Batillariidae</taxon>
        <taxon>Batillaria</taxon>
    </lineage>
</organism>
<gene>
    <name evidence="1" type="ORF">BaRGS_00001334</name>
</gene>
<proteinExistence type="predicted"/>
<keyword evidence="2" id="KW-1185">Reference proteome</keyword>
<evidence type="ECO:0000313" key="1">
    <source>
        <dbReference type="EMBL" id="KAK7507399.1"/>
    </source>
</evidence>
<dbReference type="Proteomes" id="UP001519460">
    <property type="component" value="Unassembled WGS sequence"/>
</dbReference>
<evidence type="ECO:0000313" key="2">
    <source>
        <dbReference type="Proteomes" id="UP001519460"/>
    </source>
</evidence>
<protein>
    <submittedName>
        <fullName evidence="1">Uncharacterized protein</fullName>
    </submittedName>
</protein>
<name>A0ABD0M7P6_9CAEN</name>
<sequence length="107" mass="11243">MVLQRLRPPARTGTKAHDILFTSPGGGGSEQVSSCCAAVNLRHVLLVSDGLKVGGLFPRECHAFQPRVCHTLTVSRPAPSALHELRLTTTATISVFAVLTAAAAVTQ</sequence>
<dbReference type="AlphaFoldDB" id="A0ABD0M7P6"/>
<reference evidence="1 2" key="1">
    <citation type="journal article" date="2023" name="Sci. Data">
        <title>Genome assembly of the Korean intertidal mud-creeper Batillaria attramentaria.</title>
        <authorList>
            <person name="Patra A.K."/>
            <person name="Ho P.T."/>
            <person name="Jun S."/>
            <person name="Lee S.J."/>
            <person name="Kim Y."/>
            <person name="Won Y.J."/>
        </authorList>
    </citation>
    <scope>NUCLEOTIDE SEQUENCE [LARGE SCALE GENOMIC DNA]</scope>
    <source>
        <strain evidence="1">Wonlab-2016</strain>
    </source>
</reference>
<accession>A0ABD0M7P6</accession>
<dbReference type="EMBL" id="JACVVK020000004">
    <property type="protein sequence ID" value="KAK7507399.1"/>
    <property type="molecule type" value="Genomic_DNA"/>
</dbReference>